<dbReference type="RefSeq" id="WP_109840051.1">
    <property type="nucleotide sequence ID" value="NZ_QGKM01000141.1"/>
</dbReference>
<proteinExistence type="predicted"/>
<evidence type="ECO:0000313" key="1">
    <source>
        <dbReference type="EMBL" id="PWQ92007.1"/>
    </source>
</evidence>
<dbReference type="Proteomes" id="UP000245539">
    <property type="component" value="Unassembled WGS sequence"/>
</dbReference>
<name>A0A317C0X6_9GAMM</name>
<dbReference type="EMBL" id="QGKM01000141">
    <property type="protein sequence ID" value="PWQ92007.1"/>
    <property type="molecule type" value="Genomic_DNA"/>
</dbReference>
<comment type="caution">
    <text evidence="1">The sequence shown here is derived from an EMBL/GenBank/DDBJ whole genome shotgun (WGS) entry which is preliminary data.</text>
</comment>
<sequence>MNERIKNKNITNATKLKHAIDFIEELSWLLESKGKLKLSEIPNILRDSSSSTESVKSSTRKYVSPNPNIHYLIGVLPRLFQDTKIFPKNEDIVAFANEVLNIDINRSDKRSRYELIGLIVCESNMLNDNALDVLVEALTKITEDTEKIRQMAKERSVVGFSWNETIRRLADKDDS</sequence>
<accession>A0A317C0X6</accession>
<keyword evidence="2" id="KW-1185">Reference proteome</keyword>
<organism evidence="1 2">
    <name type="scientific">Leucothrix pacifica</name>
    <dbReference type="NCBI Taxonomy" id="1247513"/>
    <lineage>
        <taxon>Bacteria</taxon>
        <taxon>Pseudomonadati</taxon>
        <taxon>Pseudomonadota</taxon>
        <taxon>Gammaproteobacteria</taxon>
        <taxon>Thiotrichales</taxon>
        <taxon>Thiotrichaceae</taxon>
        <taxon>Leucothrix</taxon>
    </lineage>
</organism>
<dbReference type="AlphaFoldDB" id="A0A317C0X6"/>
<protein>
    <submittedName>
        <fullName evidence="1">Uncharacterized protein</fullName>
    </submittedName>
</protein>
<reference evidence="1 2" key="1">
    <citation type="submission" date="2018-05" db="EMBL/GenBank/DDBJ databases">
        <title>Leucothrix arctica sp. nov., isolated from Arctic seawater.</title>
        <authorList>
            <person name="Choi A."/>
            <person name="Baek K."/>
        </authorList>
    </citation>
    <scope>NUCLEOTIDE SEQUENCE [LARGE SCALE GENOMIC DNA]</scope>
    <source>
        <strain evidence="1 2">JCM 18388</strain>
    </source>
</reference>
<evidence type="ECO:0000313" key="2">
    <source>
        <dbReference type="Proteomes" id="UP000245539"/>
    </source>
</evidence>
<dbReference type="OrthoDB" id="2990817at2"/>
<gene>
    <name evidence="1" type="ORF">DKW60_23430</name>
</gene>